<dbReference type="GO" id="GO:0046503">
    <property type="term" value="P:glycerolipid catabolic process"/>
    <property type="evidence" value="ECO:0007669"/>
    <property type="project" value="TreeGrafter"/>
</dbReference>
<accession>A0A1Y0I2P4</accession>
<dbReference type="Proteomes" id="UP000196027">
    <property type="component" value="Chromosome"/>
</dbReference>
<dbReference type="InterPro" id="IPR050471">
    <property type="entry name" value="AB_hydrolase"/>
</dbReference>
<dbReference type="SUPFAM" id="SSF53474">
    <property type="entry name" value="alpha/beta-Hydrolases"/>
    <property type="match status" value="1"/>
</dbReference>
<keyword evidence="2" id="KW-0378">Hydrolase</keyword>
<dbReference type="Pfam" id="PF00561">
    <property type="entry name" value="Abhydrolase_1"/>
    <property type="match status" value="1"/>
</dbReference>
<gene>
    <name evidence="2" type="ORF">OLMES_0426</name>
</gene>
<evidence type="ECO:0000313" key="2">
    <source>
        <dbReference type="EMBL" id="ARU54530.1"/>
    </source>
</evidence>
<sequence length="298" mass="32605">MEQVVTLHSGIRICYQDLGPEEGPVLLLIMGLACQMTAWPPALVDEFLAKGYRVVLFDNRDIGLSSEIKAKLKLSPPVAFMQYKMGLSVEAPYSLYDMADDVVGLLDLLAIKSAHAVGISMGGMITQILAARHPERIQSASILMSSDNHPRRNPGPELKALWVMNGSGVKGHHLEAAKARSLAFWRVVQSPGFAVSEADIELSFERNYHRSYRPAGILRQMRAIMATGALSHLHRYINTPVLIIHGDADPLVRPACGKRLHERISGSRMEMIQGLGHDLPGGVLPKLVSLIDGHVSAQ</sequence>
<dbReference type="Gene3D" id="3.40.50.1820">
    <property type="entry name" value="alpha/beta hydrolase"/>
    <property type="match status" value="1"/>
</dbReference>
<dbReference type="InterPro" id="IPR029058">
    <property type="entry name" value="AB_hydrolase_fold"/>
</dbReference>
<reference evidence="2 3" key="1">
    <citation type="submission" date="2017-05" db="EMBL/GenBank/DDBJ databases">
        <title>Genomic insights into alkan degradation activity of Oleiphilus messinensis.</title>
        <authorList>
            <person name="Kozyavkin S.A."/>
            <person name="Slesarev A.I."/>
            <person name="Golyshin P.N."/>
            <person name="Korzhenkov A."/>
            <person name="Golyshina O.N."/>
            <person name="Toshchakov S.V."/>
        </authorList>
    </citation>
    <scope>NUCLEOTIDE SEQUENCE [LARGE SCALE GENOMIC DNA]</scope>
    <source>
        <strain evidence="2 3">ME102</strain>
    </source>
</reference>
<name>A0A1Y0I2P4_9GAMM</name>
<dbReference type="PANTHER" id="PTHR43433:SF5">
    <property type="entry name" value="AB HYDROLASE-1 DOMAIN-CONTAINING PROTEIN"/>
    <property type="match status" value="1"/>
</dbReference>
<dbReference type="GO" id="GO:0004806">
    <property type="term" value="F:triacylglycerol lipase activity"/>
    <property type="evidence" value="ECO:0007669"/>
    <property type="project" value="TreeGrafter"/>
</dbReference>
<dbReference type="KEGG" id="ome:OLMES_0426"/>
<dbReference type="AlphaFoldDB" id="A0A1Y0I2P4"/>
<dbReference type="EMBL" id="CP021425">
    <property type="protein sequence ID" value="ARU54530.1"/>
    <property type="molecule type" value="Genomic_DNA"/>
</dbReference>
<organism evidence="2 3">
    <name type="scientific">Oleiphilus messinensis</name>
    <dbReference type="NCBI Taxonomy" id="141451"/>
    <lineage>
        <taxon>Bacteria</taxon>
        <taxon>Pseudomonadati</taxon>
        <taxon>Pseudomonadota</taxon>
        <taxon>Gammaproteobacteria</taxon>
        <taxon>Oceanospirillales</taxon>
        <taxon>Oleiphilaceae</taxon>
        <taxon>Oleiphilus</taxon>
    </lineage>
</organism>
<feature type="domain" description="AB hydrolase-1" evidence="1">
    <location>
        <begin position="24"/>
        <end position="278"/>
    </location>
</feature>
<evidence type="ECO:0000313" key="3">
    <source>
        <dbReference type="Proteomes" id="UP000196027"/>
    </source>
</evidence>
<dbReference type="PANTHER" id="PTHR43433">
    <property type="entry name" value="HYDROLASE, ALPHA/BETA FOLD FAMILY PROTEIN"/>
    <property type="match status" value="1"/>
</dbReference>
<keyword evidence="3" id="KW-1185">Reference proteome</keyword>
<evidence type="ECO:0000259" key="1">
    <source>
        <dbReference type="Pfam" id="PF00561"/>
    </source>
</evidence>
<proteinExistence type="predicted"/>
<dbReference type="InterPro" id="IPR000073">
    <property type="entry name" value="AB_hydrolase_1"/>
</dbReference>
<protein>
    <submittedName>
        <fullName evidence="2">Alpha/beta fold superfamily hydrolase</fullName>
    </submittedName>
</protein>